<reference evidence="3 5" key="1">
    <citation type="submission" date="2015-11" db="EMBL/GenBank/DDBJ databases">
        <title>Genomic analysis of 38 Legionella species identifies large and diverse effector repertoires.</title>
        <authorList>
            <person name="Burstein D."/>
            <person name="Amaro F."/>
            <person name="Zusman T."/>
            <person name="Lifshitz Z."/>
            <person name="Cohen O."/>
            <person name="Gilbert J.A."/>
            <person name="Pupko T."/>
            <person name="Shuman H.A."/>
            <person name="Segal G."/>
        </authorList>
    </citation>
    <scope>NUCLEOTIDE SEQUENCE [LARGE SCALE GENOMIC DNA]</scope>
    <source>
        <strain evidence="3 5">JA-26-G1-E2</strain>
    </source>
</reference>
<dbReference type="Gene3D" id="3.40.1620.10">
    <property type="entry name" value="YefM-like domain"/>
    <property type="match status" value="1"/>
</dbReference>
<dbReference type="EMBL" id="LNYG01000013">
    <property type="protein sequence ID" value="KTD07112.1"/>
    <property type="molecule type" value="Genomic_DNA"/>
</dbReference>
<keyword evidence="6" id="KW-1185">Reference proteome</keyword>
<comment type="caution">
    <text evidence="3">The sequence shown here is derived from an EMBL/GenBank/DDBJ whole genome shotgun (WGS) entry which is preliminary data.</text>
</comment>
<dbReference type="RefSeq" id="WP_058449324.1">
    <property type="nucleotide sequence ID" value="NZ_CAAAJF010000007.1"/>
</dbReference>
<dbReference type="OrthoDB" id="165038at2"/>
<evidence type="ECO:0000313" key="3">
    <source>
        <dbReference type="EMBL" id="KTD07112.1"/>
    </source>
</evidence>
<dbReference type="AlphaFoldDB" id="A0A0W0UGX6"/>
<evidence type="ECO:0000313" key="4">
    <source>
        <dbReference type="EMBL" id="OCH98937.1"/>
    </source>
</evidence>
<organism evidence="3 5">
    <name type="scientific">Legionella jamestowniensis</name>
    <dbReference type="NCBI Taxonomy" id="455"/>
    <lineage>
        <taxon>Bacteria</taxon>
        <taxon>Pseudomonadati</taxon>
        <taxon>Pseudomonadota</taxon>
        <taxon>Gammaproteobacteria</taxon>
        <taxon>Legionellales</taxon>
        <taxon>Legionellaceae</taxon>
        <taxon>Legionella</taxon>
    </lineage>
</organism>
<sequence length="86" mass="9699">MESLSANEAKTHFGDLLLKVQREPVQINRNGKAVAVVLSVDDYLNLESLKMQYLKIRVEQAKEDIAAGRMIDGDVFFDDLLNGKFD</sequence>
<dbReference type="EMBL" id="LYOZ01000003">
    <property type="protein sequence ID" value="OCH98937.1"/>
    <property type="molecule type" value="Genomic_DNA"/>
</dbReference>
<reference evidence="4 6" key="2">
    <citation type="submission" date="2016-05" db="EMBL/GenBank/DDBJ databases">
        <authorList>
            <person name="Prochazka B."/>
            <person name="Indra A."/>
            <person name="Hasenberger P."/>
            <person name="Blaschitz M."/>
            <person name="Wagner L."/>
            <person name="Wewalka G."/>
            <person name="Sorschag S."/>
            <person name="Schmid D."/>
            <person name="Ruppitsch W."/>
        </authorList>
    </citation>
    <scope>NUCLEOTIDE SEQUENCE [LARGE SCALE GENOMIC DNA]</scope>
    <source>
        <strain evidence="4 6">974010_12</strain>
    </source>
</reference>
<dbReference type="NCBIfam" id="TIGR01552">
    <property type="entry name" value="phd_fam"/>
    <property type="match status" value="1"/>
</dbReference>
<comment type="similarity">
    <text evidence="1 2">Belongs to the phD/YefM antitoxin family.</text>
</comment>
<dbReference type="Proteomes" id="UP000054715">
    <property type="component" value="Unassembled WGS sequence"/>
</dbReference>
<name>A0A0W0UGX6_9GAMM</name>
<comment type="function">
    <text evidence="2">Antitoxin component of a type II toxin-antitoxin (TA) system.</text>
</comment>
<evidence type="ECO:0000256" key="2">
    <source>
        <dbReference type="RuleBase" id="RU362080"/>
    </source>
</evidence>
<dbReference type="Pfam" id="PF02604">
    <property type="entry name" value="PhdYeFM_antitox"/>
    <property type="match status" value="1"/>
</dbReference>
<accession>A0A0W0UGX6</accession>
<gene>
    <name evidence="4" type="ORF">A8135_09240</name>
    <name evidence="3" type="ORF">Ljam_1307</name>
</gene>
<proteinExistence type="inferred from homology"/>
<evidence type="ECO:0000256" key="1">
    <source>
        <dbReference type="ARBA" id="ARBA00009981"/>
    </source>
</evidence>
<dbReference type="InterPro" id="IPR036165">
    <property type="entry name" value="YefM-like_sf"/>
</dbReference>
<evidence type="ECO:0000313" key="5">
    <source>
        <dbReference type="Proteomes" id="UP000054715"/>
    </source>
</evidence>
<dbReference type="InterPro" id="IPR006442">
    <property type="entry name" value="Antitoxin_Phd/YefM"/>
</dbReference>
<dbReference type="PATRIC" id="fig|455.5.peg.1379"/>
<evidence type="ECO:0000313" key="6">
    <source>
        <dbReference type="Proteomes" id="UP000093336"/>
    </source>
</evidence>
<dbReference type="STRING" id="455.Ljam_1307"/>
<dbReference type="SUPFAM" id="SSF143120">
    <property type="entry name" value="YefM-like"/>
    <property type="match status" value="1"/>
</dbReference>
<dbReference type="Proteomes" id="UP000093336">
    <property type="component" value="Unassembled WGS sequence"/>
</dbReference>
<protein>
    <recommendedName>
        <fullName evidence="2">Antitoxin</fullName>
    </recommendedName>
</protein>